<protein>
    <submittedName>
        <fullName evidence="5">AraC family transcriptional regulator</fullName>
    </submittedName>
</protein>
<evidence type="ECO:0000256" key="3">
    <source>
        <dbReference type="ARBA" id="ARBA00023163"/>
    </source>
</evidence>
<dbReference type="Pfam" id="PF12625">
    <property type="entry name" value="Arabinose_bd"/>
    <property type="match status" value="1"/>
</dbReference>
<dbReference type="SUPFAM" id="SSF46689">
    <property type="entry name" value="Homeodomain-like"/>
    <property type="match status" value="1"/>
</dbReference>
<dbReference type="PANTHER" id="PTHR47894:SF1">
    <property type="entry name" value="HTH-TYPE TRANSCRIPTIONAL REGULATOR VQSM"/>
    <property type="match status" value="1"/>
</dbReference>
<keyword evidence="6" id="KW-1185">Reference proteome</keyword>
<dbReference type="InterPro" id="IPR018060">
    <property type="entry name" value="HTH_AraC"/>
</dbReference>
<evidence type="ECO:0000256" key="2">
    <source>
        <dbReference type="ARBA" id="ARBA00023125"/>
    </source>
</evidence>
<dbReference type="PANTHER" id="PTHR47894">
    <property type="entry name" value="HTH-TYPE TRANSCRIPTIONAL REGULATOR GADX"/>
    <property type="match status" value="1"/>
</dbReference>
<reference evidence="6" key="1">
    <citation type="journal article" date="2019" name="Int. J. Syst. Evol. Microbiol.">
        <title>The Global Catalogue of Microorganisms (GCM) 10K type strain sequencing project: providing services to taxonomists for standard genome sequencing and annotation.</title>
        <authorList>
            <consortium name="The Broad Institute Genomics Platform"/>
            <consortium name="The Broad Institute Genome Sequencing Center for Infectious Disease"/>
            <person name="Wu L."/>
            <person name="Ma J."/>
        </authorList>
    </citation>
    <scope>NUCLEOTIDE SEQUENCE [LARGE SCALE GENOMIC DNA]</scope>
    <source>
        <strain evidence="6">JCM 18531</strain>
    </source>
</reference>
<keyword evidence="3" id="KW-0804">Transcription</keyword>
<dbReference type="Proteomes" id="UP001499974">
    <property type="component" value="Unassembled WGS sequence"/>
</dbReference>
<dbReference type="SMART" id="SM00342">
    <property type="entry name" value="HTH_ARAC"/>
    <property type="match status" value="1"/>
</dbReference>
<dbReference type="RefSeq" id="WP_345519330.1">
    <property type="nucleotide sequence ID" value="NZ_BAABKM010000002.1"/>
</dbReference>
<gene>
    <name evidence="5" type="ORF">GCM10023349_07070</name>
</gene>
<evidence type="ECO:0000259" key="4">
    <source>
        <dbReference type="PROSITE" id="PS01124"/>
    </source>
</evidence>
<sequence>MVGFEAAAVRDWDFPRAAAGVALLVEHAREHGVPDDVVLAGTDLTAVGATEVTAAQELRVVRNLRARLGEVGPDVGRRYRAATFGVLGYALLASRTVHEAMNLALRFLDLSHAFAIPRAELDGQQVRVVVSGDGLPDDVRRFLVERDAAAIRAVLVELAAMPVRLTTTGDDRVLTFDVAELGRPLSHSDPTTLVGFEAACREVVGHRRERTGFAGEVRVLVTQRLPGGAPLAAVAAALGVSERTLRRRLSADGTGYQRLLDEVRGSMAEELLGTGRLSVEEVGLRLGYAEASSFIAAHRRWTGATPGARARR</sequence>
<dbReference type="EMBL" id="BAABKM010000002">
    <property type="protein sequence ID" value="GAA4694544.1"/>
    <property type="molecule type" value="Genomic_DNA"/>
</dbReference>
<organism evidence="5 6">
    <name type="scientific">Nocardioides conyzicola</name>
    <dbReference type="NCBI Taxonomy" id="1651781"/>
    <lineage>
        <taxon>Bacteria</taxon>
        <taxon>Bacillati</taxon>
        <taxon>Actinomycetota</taxon>
        <taxon>Actinomycetes</taxon>
        <taxon>Propionibacteriales</taxon>
        <taxon>Nocardioidaceae</taxon>
        <taxon>Nocardioides</taxon>
    </lineage>
</organism>
<dbReference type="InterPro" id="IPR009057">
    <property type="entry name" value="Homeodomain-like_sf"/>
</dbReference>
<name>A0ABP8WTS6_9ACTN</name>
<dbReference type="PROSITE" id="PS01124">
    <property type="entry name" value="HTH_ARAC_FAMILY_2"/>
    <property type="match status" value="1"/>
</dbReference>
<keyword evidence="1" id="KW-0805">Transcription regulation</keyword>
<comment type="caution">
    <text evidence="5">The sequence shown here is derived from an EMBL/GenBank/DDBJ whole genome shotgun (WGS) entry which is preliminary data.</text>
</comment>
<dbReference type="InterPro" id="IPR032687">
    <property type="entry name" value="AraC-type_N"/>
</dbReference>
<feature type="domain" description="HTH araC/xylS-type" evidence="4">
    <location>
        <begin position="215"/>
        <end position="312"/>
    </location>
</feature>
<accession>A0ABP8WTS6</accession>
<keyword evidence="2" id="KW-0238">DNA-binding</keyword>
<proteinExistence type="predicted"/>
<evidence type="ECO:0000256" key="1">
    <source>
        <dbReference type="ARBA" id="ARBA00023015"/>
    </source>
</evidence>
<dbReference type="Gene3D" id="1.10.10.60">
    <property type="entry name" value="Homeodomain-like"/>
    <property type="match status" value="1"/>
</dbReference>
<evidence type="ECO:0000313" key="6">
    <source>
        <dbReference type="Proteomes" id="UP001499974"/>
    </source>
</evidence>
<evidence type="ECO:0000313" key="5">
    <source>
        <dbReference type="EMBL" id="GAA4694544.1"/>
    </source>
</evidence>
<dbReference type="Pfam" id="PF12833">
    <property type="entry name" value="HTH_18"/>
    <property type="match status" value="1"/>
</dbReference>